<dbReference type="PANTHER" id="PTHR43757:SF2">
    <property type="entry name" value="AMINOMETHYLTRANSFERASE, MITOCHONDRIAL"/>
    <property type="match status" value="1"/>
</dbReference>
<dbReference type="NCBIfam" id="TIGR00528">
    <property type="entry name" value="gcvT"/>
    <property type="match status" value="1"/>
</dbReference>
<evidence type="ECO:0000313" key="10">
    <source>
        <dbReference type="EMBL" id="MCJ2541779.1"/>
    </source>
</evidence>
<dbReference type="Gene3D" id="3.30.70.1400">
    <property type="entry name" value="Aminomethyltransferase beta-barrel domains"/>
    <property type="match status" value="1"/>
</dbReference>
<evidence type="ECO:0000256" key="3">
    <source>
        <dbReference type="ARBA" id="ARBA00022576"/>
    </source>
</evidence>
<dbReference type="InterPro" id="IPR028896">
    <property type="entry name" value="GcvT/YgfZ/DmdA"/>
</dbReference>
<dbReference type="HAMAP" id="MF_00259">
    <property type="entry name" value="GcvT"/>
    <property type="match status" value="1"/>
</dbReference>
<dbReference type="SUPFAM" id="SSF103025">
    <property type="entry name" value="Folate-binding domain"/>
    <property type="match status" value="1"/>
</dbReference>
<evidence type="ECO:0000256" key="2">
    <source>
        <dbReference type="ARBA" id="ARBA00012616"/>
    </source>
</evidence>
<evidence type="ECO:0000256" key="7">
    <source>
        <dbReference type="HAMAP-Rule" id="MF_00259"/>
    </source>
</evidence>
<gene>
    <name evidence="7 10" type="primary">gcvT</name>
    <name evidence="10" type="ORF">JX360_02475</name>
</gene>
<evidence type="ECO:0000259" key="8">
    <source>
        <dbReference type="Pfam" id="PF01571"/>
    </source>
</evidence>
<dbReference type="EMBL" id="JAFIRA010000003">
    <property type="protein sequence ID" value="MCJ2541779.1"/>
    <property type="molecule type" value="Genomic_DNA"/>
</dbReference>
<keyword evidence="4 7" id="KW-0808">Transferase</keyword>
<dbReference type="PANTHER" id="PTHR43757">
    <property type="entry name" value="AMINOMETHYLTRANSFERASE"/>
    <property type="match status" value="1"/>
</dbReference>
<accession>A0ABT0C7K9</accession>
<comment type="caution">
    <text evidence="10">The sequence shown here is derived from an EMBL/GenBank/DDBJ whole genome shotgun (WGS) entry which is preliminary data.</text>
</comment>
<organism evidence="10 11">
    <name type="scientific">Thermostichus vulcanus str. 'Rupite'</name>
    <dbReference type="NCBI Taxonomy" id="2813851"/>
    <lineage>
        <taxon>Bacteria</taxon>
        <taxon>Bacillati</taxon>
        <taxon>Cyanobacteriota</taxon>
        <taxon>Cyanophyceae</taxon>
        <taxon>Thermostichales</taxon>
        <taxon>Thermostichaceae</taxon>
        <taxon>Thermostichus</taxon>
    </lineage>
</organism>
<sequence>MSSTPLQRTPLFALHRALGARFVPFSGWEMPVQYQGVVAEHRAVREKVGVFDISHMGKFTLWGPELGSQLNRLLPTDLRPLPAGSGRYTVLLNPQGGIVDDVIFYQHPPQVEREHWSVIVNAATRQKDWDWLHQHLSGIPGVNLQDHSDTRVLLAVQGPEAEPALQPYLRGSLVDLGRFQHGQFKGKEGFSGEAIFVARTGYTGEDGFEVMLNLEDGIFLWEQLMQAGVQPCGLGCRDTLRLEAALHLYGQDMDETTTPLEAGLAWLVNNPGDYIGKLALEAQRNQGIPRRLVGFRMLERAIPRTGYAIWAAGSSDPIGRVTSGTHSPSLGYGIGLGYVNPDWTKVGSRLEIEIRGQHWPAEVVKRPFYRPQA</sequence>
<reference evidence="10" key="1">
    <citation type="submission" date="2021-02" db="EMBL/GenBank/DDBJ databases">
        <title>The CRISPR/cas machinery reduction and long-range gene transfer in the hot spring cyanobacterium Synechococcus.</title>
        <authorList>
            <person name="Dvorak P."/>
            <person name="Jahodarova E."/>
            <person name="Hasler P."/>
            <person name="Poulickova A."/>
        </authorList>
    </citation>
    <scope>NUCLEOTIDE SEQUENCE</scope>
    <source>
        <strain evidence="10">Rupite</strain>
    </source>
</reference>
<dbReference type="Gene3D" id="2.40.30.110">
    <property type="entry name" value="Aminomethyltransferase beta-barrel domains"/>
    <property type="match status" value="1"/>
</dbReference>
<dbReference type="GO" id="GO:0004047">
    <property type="term" value="F:aminomethyltransferase activity"/>
    <property type="evidence" value="ECO:0007669"/>
    <property type="project" value="UniProtKB-EC"/>
</dbReference>
<dbReference type="InterPro" id="IPR013977">
    <property type="entry name" value="GcvT_C"/>
</dbReference>
<dbReference type="Gene3D" id="3.30.1360.120">
    <property type="entry name" value="Probable tRNA modification gtpase trme, domain 1"/>
    <property type="match status" value="1"/>
</dbReference>
<evidence type="ECO:0000256" key="4">
    <source>
        <dbReference type="ARBA" id="ARBA00022679"/>
    </source>
</evidence>
<dbReference type="SUPFAM" id="SSF101790">
    <property type="entry name" value="Aminomethyltransferase beta-barrel domain"/>
    <property type="match status" value="1"/>
</dbReference>
<dbReference type="NCBIfam" id="NF001567">
    <property type="entry name" value="PRK00389.1"/>
    <property type="match status" value="1"/>
</dbReference>
<comment type="catalytic activity">
    <reaction evidence="6 7">
        <text>N(6)-[(R)-S(8)-aminomethyldihydrolipoyl]-L-lysyl-[protein] + (6S)-5,6,7,8-tetrahydrofolate = N(6)-[(R)-dihydrolipoyl]-L-lysyl-[protein] + (6R)-5,10-methylene-5,6,7,8-tetrahydrofolate + NH4(+)</text>
        <dbReference type="Rhea" id="RHEA:16945"/>
        <dbReference type="Rhea" id="RHEA-COMP:10475"/>
        <dbReference type="Rhea" id="RHEA-COMP:10492"/>
        <dbReference type="ChEBI" id="CHEBI:15636"/>
        <dbReference type="ChEBI" id="CHEBI:28938"/>
        <dbReference type="ChEBI" id="CHEBI:57453"/>
        <dbReference type="ChEBI" id="CHEBI:83100"/>
        <dbReference type="ChEBI" id="CHEBI:83143"/>
        <dbReference type="EC" id="2.1.2.10"/>
    </reaction>
</comment>
<dbReference type="Pfam" id="PF08669">
    <property type="entry name" value="GCV_T_C"/>
    <property type="match status" value="1"/>
</dbReference>
<protein>
    <recommendedName>
        <fullName evidence="2 7">Aminomethyltransferase</fullName>
        <ecNumber evidence="2 7">2.1.2.10</ecNumber>
    </recommendedName>
    <alternativeName>
        <fullName evidence="5 7">Glycine cleavage system T protein</fullName>
    </alternativeName>
</protein>
<evidence type="ECO:0000256" key="5">
    <source>
        <dbReference type="ARBA" id="ARBA00031395"/>
    </source>
</evidence>
<dbReference type="Gene3D" id="4.10.1250.10">
    <property type="entry name" value="Aminomethyltransferase fragment"/>
    <property type="match status" value="1"/>
</dbReference>
<evidence type="ECO:0000256" key="6">
    <source>
        <dbReference type="ARBA" id="ARBA00047665"/>
    </source>
</evidence>
<proteinExistence type="inferred from homology"/>
<keyword evidence="11" id="KW-1185">Reference proteome</keyword>
<dbReference type="InterPro" id="IPR022903">
    <property type="entry name" value="GcvT_bac"/>
</dbReference>
<dbReference type="Pfam" id="PF01571">
    <property type="entry name" value="GCV_T"/>
    <property type="match status" value="1"/>
</dbReference>
<comment type="subunit">
    <text evidence="7">The glycine cleavage system is composed of four proteins: P, T, L and H.</text>
</comment>
<dbReference type="InterPro" id="IPR029043">
    <property type="entry name" value="GcvT/YgfZ_C"/>
</dbReference>
<comment type="similarity">
    <text evidence="1 7">Belongs to the GcvT family.</text>
</comment>
<dbReference type="RefSeq" id="WP_244348967.1">
    <property type="nucleotide sequence ID" value="NZ_JAFIRA010000003.1"/>
</dbReference>
<keyword evidence="3 7" id="KW-0032">Aminotransferase</keyword>
<evidence type="ECO:0000313" key="11">
    <source>
        <dbReference type="Proteomes" id="UP000830835"/>
    </source>
</evidence>
<dbReference type="PIRSF" id="PIRSF006487">
    <property type="entry name" value="GcvT"/>
    <property type="match status" value="1"/>
</dbReference>
<feature type="domain" description="Aminomethyltransferase C-terminal" evidence="9">
    <location>
        <begin position="290"/>
        <end position="369"/>
    </location>
</feature>
<comment type="function">
    <text evidence="7">The glycine cleavage system catalyzes the degradation of glycine.</text>
</comment>
<dbReference type="InterPro" id="IPR006222">
    <property type="entry name" value="GCVT_N"/>
</dbReference>
<dbReference type="InterPro" id="IPR006223">
    <property type="entry name" value="GcvT"/>
</dbReference>
<dbReference type="EC" id="2.1.2.10" evidence="2 7"/>
<evidence type="ECO:0000259" key="9">
    <source>
        <dbReference type="Pfam" id="PF08669"/>
    </source>
</evidence>
<dbReference type="InterPro" id="IPR027266">
    <property type="entry name" value="TrmE/GcvT-like"/>
</dbReference>
<evidence type="ECO:0000256" key="1">
    <source>
        <dbReference type="ARBA" id="ARBA00008609"/>
    </source>
</evidence>
<name>A0ABT0C7K9_THEVL</name>
<dbReference type="Proteomes" id="UP000830835">
    <property type="component" value="Unassembled WGS sequence"/>
</dbReference>
<feature type="domain" description="GCVT N-terminal" evidence="8">
    <location>
        <begin position="12"/>
        <end position="269"/>
    </location>
</feature>